<dbReference type="PATRIC" id="fig|1121353.3.peg.759"/>
<dbReference type="EMBL" id="CP004354">
    <property type="protein sequence ID" value="AGG66186.1"/>
    <property type="molecule type" value="Genomic_DNA"/>
</dbReference>
<dbReference type="InterPro" id="IPR058488">
    <property type="entry name" value="DUF8175"/>
</dbReference>
<dbReference type="STRING" id="1121353.H924_03690"/>
<gene>
    <name evidence="2" type="ORF">H924_03690</name>
</gene>
<organism evidence="2 3">
    <name type="scientific">Corynebacterium callunae DSM 20147</name>
    <dbReference type="NCBI Taxonomy" id="1121353"/>
    <lineage>
        <taxon>Bacteria</taxon>
        <taxon>Bacillati</taxon>
        <taxon>Actinomycetota</taxon>
        <taxon>Actinomycetes</taxon>
        <taxon>Mycobacteriales</taxon>
        <taxon>Corynebacteriaceae</taxon>
        <taxon>Corynebacterium</taxon>
    </lineage>
</organism>
<evidence type="ECO:0000259" key="1">
    <source>
        <dbReference type="Pfam" id="PF26526"/>
    </source>
</evidence>
<dbReference type="Proteomes" id="UP000011760">
    <property type="component" value="Chromosome"/>
</dbReference>
<dbReference type="RefSeq" id="WP_015650624.1">
    <property type="nucleotide sequence ID" value="NZ_ATVF01000005.1"/>
</dbReference>
<sequence length="143" mass="15115">MDYSQSAAGAFLGAYNFLALTDPARDEIALAAWNQLFEGTVSPAVERGEVDETGTFKPAVPLPVAFQIETCSESTAVVKIAFESSVGASGDALTYDAYAALRLPVVYRGGQWVVILDDAARARSSEHGIESLSGWTTLTYSGA</sequence>
<name>M1TPB6_9CORY</name>
<evidence type="ECO:0000313" key="2">
    <source>
        <dbReference type="EMBL" id="AGG66186.1"/>
    </source>
</evidence>
<dbReference type="HOGENOM" id="CLU_1802859_0_0_11"/>
<dbReference type="KEGG" id="ccn:H924_03690"/>
<feature type="domain" description="DUF8175" evidence="1">
    <location>
        <begin position="3"/>
        <end position="137"/>
    </location>
</feature>
<dbReference type="Pfam" id="PF26526">
    <property type="entry name" value="DUF8175"/>
    <property type="match status" value="1"/>
</dbReference>
<accession>M1TPB6</accession>
<reference evidence="2 3" key="1">
    <citation type="submission" date="2013-02" db="EMBL/GenBank/DDBJ databases">
        <title>The complete genome sequence of Corynebacterium callunae DSM 20147.</title>
        <authorList>
            <person name="Ruckert C."/>
            <person name="Albersmeier A."/>
            <person name="Kalinowski J."/>
        </authorList>
    </citation>
    <scope>NUCLEOTIDE SEQUENCE [LARGE SCALE GENOMIC DNA]</scope>
    <source>
        <strain evidence="2 3">DSM 20147</strain>
    </source>
</reference>
<keyword evidence="3" id="KW-1185">Reference proteome</keyword>
<evidence type="ECO:0000313" key="3">
    <source>
        <dbReference type="Proteomes" id="UP000011760"/>
    </source>
</evidence>
<protein>
    <recommendedName>
        <fullName evidence="1">DUF8175 domain-containing protein</fullName>
    </recommendedName>
</protein>
<proteinExistence type="predicted"/>
<dbReference type="AlphaFoldDB" id="M1TPB6"/>